<evidence type="ECO:0000259" key="5">
    <source>
        <dbReference type="SMART" id="SM01000"/>
    </source>
</evidence>
<sequence length="373" mass="41263">MNRPMFQTGHEDVLLANAETADEKEGLIAELKERASHAFKRKEMPLCEALYSKGIAVSSEKDNILFGNRSAVRLAMGNASGAVEDAERAVALDPTYAKGFYRLGHALQKAEKFTEAIAAFEKGKKLEPENGVWEKAVSKCRAAEAAWTPPKIEEAKPETYEISARLKAALPTRKQPNDMRGYKIDSQGRKTTYFNHELDPETKELIGDIAPKKVDDDGEVANRGEGSAWNYSGTFEETNHTTYAKSWFQNRVPFEVEGVKITKIDVKGDASVALARGKKKHLVDFSFQVDWELRGEGVEAAEAAAKGTATFPDVTGDGLLDGDPLEVSISVDQHTPPHLRPLIESNVKSESHGLRPAILDLARRFFDDFKQDK</sequence>
<feature type="repeat" description="TPR" evidence="4">
    <location>
        <begin position="97"/>
        <end position="130"/>
    </location>
</feature>
<dbReference type="InterPro" id="IPR036338">
    <property type="entry name" value="Aha1"/>
</dbReference>
<dbReference type="Gene3D" id="1.25.40.10">
    <property type="entry name" value="Tetratricopeptide repeat domain"/>
    <property type="match status" value="1"/>
</dbReference>
<keyword evidence="3 4" id="KW-0802">TPR repeat</keyword>
<comment type="caution">
    <text evidence="6">The sequence shown here is derived from an EMBL/GenBank/DDBJ whole genome shotgun (WGS) entry which is preliminary data.</text>
</comment>
<accession>A0AAD7UPI2</accession>
<gene>
    <name evidence="6" type="ORF">CTAYLR_005851</name>
</gene>
<dbReference type="Proteomes" id="UP001230188">
    <property type="component" value="Unassembled WGS sequence"/>
</dbReference>
<dbReference type="PANTHER" id="PTHR22904:SF523">
    <property type="entry name" value="STRESS-INDUCED-PHOSPHOPROTEIN 1"/>
    <property type="match status" value="1"/>
</dbReference>
<protein>
    <recommendedName>
        <fullName evidence="5">Activator of Hsp90 ATPase AHSA1-like N-terminal domain-containing protein</fullName>
    </recommendedName>
</protein>
<dbReference type="Gene3D" id="3.15.10.20">
    <property type="entry name" value="Activator of Hsp90 ATPase Aha1, N-terminal domain"/>
    <property type="match status" value="1"/>
</dbReference>
<dbReference type="Pfam" id="PF09229">
    <property type="entry name" value="Aha1_N"/>
    <property type="match status" value="1"/>
</dbReference>
<feature type="domain" description="Activator of Hsp90 ATPase AHSA1-like N-terminal" evidence="5">
    <location>
        <begin position="237"/>
        <end position="373"/>
    </location>
</feature>
<evidence type="ECO:0000256" key="3">
    <source>
        <dbReference type="ARBA" id="ARBA00022803"/>
    </source>
</evidence>
<dbReference type="EMBL" id="JAQMWT010000012">
    <property type="protein sequence ID" value="KAJ8614071.1"/>
    <property type="molecule type" value="Genomic_DNA"/>
</dbReference>
<comment type="similarity">
    <text evidence="1">Belongs to the AHA1 family.</text>
</comment>
<keyword evidence="7" id="KW-1185">Reference proteome</keyword>
<dbReference type="PROSITE" id="PS50005">
    <property type="entry name" value="TPR"/>
    <property type="match status" value="1"/>
</dbReference>
<dbReference type="AlphaFoldDB" id="A0AAD7UPI2"/>
<reference evidence="6" key="1">
    <citation type="submission" date="2023-01" db="EMBL/GenBank/DDBJ databases">
        <title>Metagenome sequencing of chrysophaentin producing Chrysophaeum taylorii.</title>
        <authorList>
            <person name="Davison J."/>
            <person name="Bewley C."/>
        </authorList>
    </citation>
    <scope>NUCLEOTIDE SEQUENCE</scope>
    <source>
        <strain evidence="6">NIES-1699</strain>
    </source>
</reference>
<dbReference type="GO" id="GO:0051087">
    <property type="term" value="F:protein-folding chaperone binding"/>
    <property type="evidence" value="ECO:0007669"/>
    <property type="project" value="InterPro"/>
</dbReference>
<name>A0AAD7UPI2_9STRA</name>
<dbReference type="SUPFAM" id="SSF48452">
    <property type="entry name" value="TPR-like"/>
    <property type="match status" value="1"/>
</dbReference>
<dbReference type="PANTHER" id="PTHR22904">
    <property type="entry name" value="TPR REPEAT CONTAINING PROTEIN"/>
    <property type="match status" value="1"/>
</dbReference>
<dbReference type="InterPro" id="IPR015310">
    <property type="entry name" value="AHSA1-like_N"/>
</dbReference>
<dbReference type="GO" id="GO:0051879">
    <property type="term" value="F:Hsp90 protein binding"/>
    <property type="evidence" value="ECO:0007669"/>
    <property type="project" value="TreeGrafter"/>
</dbReference>
<dbReference type="SUPFAM" id="SSF103111">
    <property type="entry name" value="Activator of Hsp90 ATPase, Aha1"/>
    <property type="match status" value="1"/>
</dbReference>
<evidence type="ECO:0000256" key="1">
    <source>
        <dbReference type="ARBA" id="ARBA00006817"/>
    </source>
</evidence>
<dbReference type="GO" id="GO:0001671">
    <property type="term" value="F:ATPase activator activity"/>
    <property type="evidence" value="ECO:0007669"/>
    <property type="project" value="InterPro"/>
</dbReference>
<organism evidence="6 7">
    <name type="scientific">Chrysophaeum taylorii</name>
    <dbReference type="NCBI Taxonomy" id="2483200"/>
    <lineage>
        <taxon>Eukaryota</taxon>
        <taxon>Sar</taxon>
        <taxon>Stramenopiles</taxon>
        <taxon>Ochrophyta</taxon>
        <taxon>Pelagophyceae</taxon>
        <taxon>Pelagomonadales</taxon>
        <taxon>Pelagomonadaceae</taxon>
        <taxon>Chrysophaeum</taxon>
    </lineage>
</organism>
<evidence type="ECO:0000313" key="6">
    <source>
        <dbReference type="EMBL" id="KAJ8614071.1"/>
    </source>
</evidence>
<evidence type="ECO:0000256" key="2">
    <source>
        <dbReference type="ARBA" id="ARBA00022737"/>
    </source>
</evidence>
<dbReference type="InterPro" id="IPR011990">
    <property type="entry name" value="TPR-like_helical_dom_sf"/>
</dbReference>
<dbReference type="SMART" id="SM01000">
    <property type="entry name" value="Aha1_N"/>
    <property type="match status" value="1"/>
</dbReference>
<dbReference type="Pfam" id="PF00515">
    <property type="entry name" value="TPR_1"/>
    <property type="match status" value="1"/>
</dbReference>
<dbReference type="InterPro" id="IPR019734">
    <property type="entry name" value="TPR_rpt"/>
</dbReference>
<proteinExistence type="inferred from homology"/>
<dbReference type="SMART" id="SM00028">
    <property type="entry name" value="TPR"/>
    <property type="match status" value="3"/>
</dbReference>
<evidence type="ECO:0000313" key="7">
    <source>
        <dbReference type="Proteomes" id="UP001230188"/>
    </source>
</evidence>
<keyword evidence="2" id="KW-0677">Repeat</keyword>
<evidence type="ECO:0000256" key="4">
    <source>
        <dbReference type="PROSITE-ProRule" id="PRU00339"/>
    </source>
</evidence>